<dbReference type="SMART" id="SM00267">
    <property type="entry name" value="GGDEF"/>
    <property type="match status" value="1"/>
</dbReference>
<dbReference type="PANTHER" id="PTHR33121">
    <property type="entry name" value="CYCLIC DI-GMP PHOSPHODIESTERASE PDEF"/>
    <property type="match status" value="1"/>
</dbReference>
<sequence length="770" mass="86353">MFRWLFLNENTLAPAENTAWKISTLRIILVTSFLLEAWIAVHSAISAYALGRTQIGWLVVFFYVLKSVAIYVSSRSVKMSAALLLLNMYGTALAIISMTHDQALARLGYLFMYTVPVFASLFFNARVALGFMAFNVIPFTFLFMDVQLNRNSSFFGDLPDAQLYIHTLLFLSLNICIPLAVFRVLHALDKMLVRIHDTSGALEVSYVQYREVFENAGTALLLTDAFGQILQANQQANLLLGRNPATDQELGLFGWLAMEGSIRLKVSQGEETGGVKTSAYRTRDGRMVALDNISQTSSDHYIVALRDVSNLHKMQHALQLSMEREDYLNSHDSLTNLPNREMLRQYLQRVIANHDGNNVTALVSFRLNSVRHANQQFGAHTGDVLLRRFADELTQVLPKSCFCARLRSIVFSFVIDQLRTANDVVQFVNQVREAMPKELQVNDEVLLVQFSAGIALIRTEETDPDDLIRRSEVALDTARRSSDQSVTLFDEDDAFHIRRNVEIEVGIVNGLKQGEFSLMYQPKVDHNGLIAGVEALIRWDSPGLGRIAPAEFVPIAERSGLIRHVSDFVLDQVCAQIRGWLDEFAQSPVVALNLSVSDIARPDLIALIDSCCEKYAIKTSYLEFEITETGLIANENQSITHLNALKNRGFGIAIDDFGTGYSSLSKLSHFPAHTVKIDRSFVAQIGYNRKSEMIIKAIISLSEILNCSTIAEGVENESQELFLKEVGCDYFQGYFYHRPLDVPAMNRLLAQQKIQHRPAIMTQFPASPPA</sequence>
<dbReference type="Pfam" id="PF00990">
    <property type="entry name" value="GGDEF"/>
    <property type="match status" value="1"/>
</dbReference>
<feature type="domain" description="PAS" evidence="2">
    <location>
        <begin position="205"/>
        <end position="244"/>
    </location>
</feature>
<dbReference type="PANTHER" id="PTHR33121:SF79">
    <property type="entry name" value="CYCLIC DI-GMP PHOSPHODIESTERASE PDED-RELATED"/>
    <property type="match status" value="1"/>
</dbReference>
<protein>
    <submittedName>
        <fullName evidence="5">Bifunctional diguanylate cyclase/phosphodiesterase</fullName>
    </submittedName>
</protein>
<dbReference type="Pfam" id="PF00563">
    <property type="entry name" value="EAL"/>
    <property type="match status" value="1"/>
</dbReference>
<evidence type="ECO:0000256" key="1">
    <source>
        <dbReference type="SAM" id="Phobius"/>
    </source>
</evidence>
<dbReference type="InterPro" id="IPR000160">
    <property type="entry name" value="GGDEF_dom"/>
</dbReference>
<evidence type="ECO:0000313" key="5">
    <source>
        <dbReference type="EMBL" id="MBC3935677.1"/>
    </source>
</evidence>
<comment type="caution">
    <text evidence="5">The sequence shown here is derived from an EMBL/GenBank/DDBJ whole genome shotgun (WGS) entry which is preliminary data.</text>
</comment>
<dbReference type="CDD" id="cd01948">
    <property type="entry name" value="EAL"/>
    <property type="match status" value="1"/>
</dbReference>
<dbReference type="RefSeq" id="WP_186881252.1">
    <property type="nucleotide sequence ID" value="NZ_JACOGG010000009.1"/>
</dbReference>
<dbReference type="Gene3D" id="3.20.20.450">
    <property type="entry name" value="EAL domain"/>
    <property type="match status" value="1"/>
</dbReference>
<dbReference type="Gene3D" id="3.30.450.20">
    <property type="entry name" value="PAS domain"/>
    <property type="match status" value="1"/>
</dbReference>
<feature type="transmembrane region" description="Helical" evidence="1">
    <location>
        <begin position="79"/>
        <end position="98"/>
    </location>
</feature>
<keyword evidence="1" id="KW-0812">Transmembrane</keyword>
<dbReference type="Gene3D" id="3.30.70.270">
    <property type="match status" value="1"/>
</dbReference>
<dbReference type="SUPFAM" id="SSF141868">
    <property type="entry name" value="EAL domain-like"/>
    <property type="match status" value="1"/>
</dbReference>
<accession>A0A923KVS2</accession>
<dbReference type="PROSITE" id="PS50112">
    <property type="entry name" value="PAS"/>
    <property type="match status" value="1"/>
</dbReference>
<dbReference type="GO" id="GO:0071111">
    <property type="term" value="F:cyclic-guanylate-specific phosphodiesterase activity"/>
    <property type="evidence" value="ECO:0007669"/>
    <property type="project" value="InterPro"/>
</dbReference>
<reference evidence="5" key="1">
    <citation type="submission" date="2020-08" db="EMBL/GenBank/DDBJ databases">
        <title>Novel species isolated from subtropical streams in China.</title>
        <authorList>
            <person name="Lu H."/>
        </authorList>
    </citation>
    <scope>NUCLEOTIDE SEQUENCE</scope>
    <source>
        <strain evidence="5">CY7W</strain>
    </source>
</reference>
<keyword evidence="6" id="KW-1185">Reference proteome</keyword>
<evidence type="ECO:0000259" key="2">
    <source>
        <dbReference type="PROSITE" id="PS50112"/>
    </source>
</evidence>
<dbReference type="Pfam" id="PF13188">
    <property type="entry name" value="PAS_8"/>
    <property type="match status" value="1"/>
</dbReference>
<dbReference type="CDD" id="cd01949">
    <property type="entry name" value="GGDEF"/>
    <property type="match status" value="1"/>
</dbReference>
<keyword evidence="1" id="KW-1133">Transmembrane helix</keyword>
<evidence type="ECO:0000259" key="3">
    <source>
        <dbReference type="PROSITE" id="PS50883"/>
    </source>
</evidence>
<gene>
    <name evidence="5" type="ORF">H8K47_09930</name>
</gene>
<feature type="transmembrane region" description="Helical" evidence="1">
    <location>
        <begin position="55"/>
        <end position="73"/>
    </location>
</feature>
<proteinExistence type="predicted"/>
<dbReference type="SUPFAM" id="SSF55073">
    <property type="entry name" value="Nucleotide cyclase"/>
    <property type="match status" value="1"/>
</dbReference>
<dbReference type="InterPro" id="IPR000014">
    <property type="entry name" value="PAS"/>
</dbReference>
<evidence type="ECO:0000313" key="6">
    <source>
        <dbReference type="Proteomes" id="UP000612361"/>
    </source>
</evidence>
<dbReference type="EMBL" id="JACOGG010000009">
    <property type="protein sequence ID" value="MBC3935677.1"/>
    <property type="molecule type" value="Genomic_DNA"/>
</dbReference>
<dbReference type="InterPro" id="IPR043128">
    <property type="entry name" value="Rev_trsase/Diguanyl_cyclase"/>
</dbReference>
<dbReference type="Proteomes" id="UP000612361">
    <property type="component" value="Unassembled WGS sequence"/>
</dbReference>
<dbReference type="InterPro" id="IPR001633">
    <property type="entry name" value="EAL_dom"/>
</dbReference>
<feature type="domain" description="GGDEF" evidence="4">
    <location>
        <begin position="358"/>
        <end position="491"/>
    </location>
</feature>
<dbReference type="PROSITE" id="PS50887">
    <property type="entry name" value="GGDEF"/>
    <property type="match status" value="1"/>
</dbReference>
<feature type="transmembrane region" description="Helical" evidence="1">
    <location>
        <begin position="163"/>
        <end position="185"/>
    </location>
</feature>
<feature type="transmembrane region" description="Helical" evidence="1">
    <location>
        <begin position="27"/>
        <end position="48"/>
    </location>
</feature>
<dbReference type="InterPro" id="IPR050706">
    <property type="entry name" value="Cyclic-di-GMP_PDE-like"/>
</dbReference>
<evidence type="ECO:0000259" key="4">
    <source>
        <dbReference type="PROSITE" id="PS50887"/>
    </source>
</evidence>
<dbReference type="AlphaFoldDB" id="A0A923KVS2"/>
<organism evidence="5 6">
    <name type="scientific">Undibacterium rugosum</name>
    <dbReference type="NCBI Taxonomy" id="2762291"/>
    <lineage>
        <taxon>Bacteria</taxon>
        <taxon>Pseudomonadati</taxon>
        <taxon>Pseudomonadota</taxon>
        <taxon>Betaproteobacteria</taxon>
        <taxon>Burkholderiales</taxon>
        <taxon>Oxalobacteraceae</taxon>
        <taxon>Undibacterium</taxon>
    </lineage>
</organism>
<keyword evidence="1" id="KW-0472">Membrane</keyword>
<feature type="transmembrane region" description="Helical" evidence="1">
    <location>
        <begin position="110"/>
        <end position="143"/>
    </location>
</feature>
<feature type="domain" description="EAL" evidence="3">
    <location>
        <begin position="500"/>
        <end position="753"/>
    </location>
</feature>
<dbReference type="NCBIfam" id="TIGR00254">
    <property type="entry name" value="GGDEF"/>
    <property type="match status" value="1"/>
</dbReference>
<dbReference type="InterPro" id="IPR035919">
    <property type="entry name" value="EAL_sf"/>
</dbReference>
<dbReference type="InterPro" id="IPR029787">
    <property type="entry name" value="Nucleotide_cyclase"/>
</dbReference>
<name>A0A923KVS2_9BURK</name>
<dbReference type="SMART" id="SM00052">
    <property type="entry name" value="EAL"/>
    <property type="match status" value="1"/>
</dbReference>
<dbReference type="PROSITE" id="PS50883">
    <property type="entry name" value="EAL"/>
    <property type="match status" value="1"/>
</dbReference>